<feature type="compositionally biased region" description="Polar residues" evidence="7">
    <location>
        <begin position="76"/>
        <end position="86"/>
    </location>
</feature>
<dbReference type="InterPro" id="IPR011009">
    <property type="entry name" value="Kinase-like_dom_sf"/>
</dbReference>
<dbReference type="InterPro" id="IPR017441">
    <property type="entry name" value="Protein_kinase_ATP_BS"/>
</dbReference>
<feature type="region of interest" description="Disordered" evidence="7">
    <location>
        <begin position="683"/>
        <end position="1054"/>
    </location>
</feature>
<dbReference type="GO" id="GO:0005737">
    <property type="term" value="C:cytoplasm"/>
    <property type="evidence" value="ECO:0007669"/>
    <property type="project" value="TreeGrafter"/>
</dbReference>
<dbReference type="InParanoid" id="A0A3N4KWD7"/>
<dbReference type="InterPro" id="IPR008271">
    <property type="entry name" value="Ser/Thr_kinase_AS"/>
</dbReference>
<evidence type="ECO:0000259" key="8">
    <source>
        <dbReference type="PROSITE" id="PS50011"/>
    </source>
</evidence>
<proteinExistence type="predicted"/>
<feature type="compositionally biased region" description="Low complexity" evidence="7">
    <location>
        <begin position="91"/>
        <end position="109"/>
    </location>
</feature>
<dbReference type="FunCoup" id="A0A3N4KWD7">
    <property type="interactions" value="302"/>
</dbReference>
<feature type="compositionally biased region" description="Basic and acidic residues" evidence="7">
    <location>
        <begin position="110"/>
        <end position="137"/>
    </location>
</feature>
<evidence type="ECO:0000256" key="4">
    <source>
        <dbReference type="ARBA" id="ARBA00022777"/>
    </source>
</evidence>
<dbReference type="STRING" id="1392247.A0A3N4KWD7"/>
<evidence type="ECO:0000256" key="7">
    <source>
        <dbReference type="SAM" id="MobiDB-lite"/>
    </source>
</evidence>
<dbReference type="PROSITE" id="PS50011">
    <property type="entry name" value="PROTEIN_KINASE_DOM"/>
    <property type="match status" value="1"/>
</dbReference>
<dbReference type="GO" id="GO:0035556">
    <property type="term" value="P:intracellular signal transduction"/>
    <property type="evidence" value="ECO:0007669"/>
    <property type="project" value="TreeGrafter"/>
</dbReference>
<dbReference type="Pfam" id="PF00069">
    <property type="entry name" value="Pkinase"/>
    <property type="match status" value="2"/>
</dbReference>
<evidence type="ECO:0000313" key="10">
    <source>
        <dbReference type="Proteomes" id="UP000277580"/>
    </source>
</evidence>
<feature type="region of interest" description="Disordered" evidence="7">
    <location>
        <begin position="561"/>
        <end position="661"/>
    </location>
</feature>
<sequence>MSSVATASPSAAPAPPNPSPPRAGRPPHPRPTTYTGPSPTAAATSNDAQPGPSTSQSYPNNSMSQQGPPIAPPPRTSSQRQATTAPSAAPGGSTERSRSQSGRTRGQSTDGREREKSDRDRDRRRADETSKPRKDQPVGRSNSARDPTRNGTSSNSQQQAESTNSSGRRRQEGADGASGSAGSGSGSRSRGGRDATGGSSGLAVVNTPDGPGRSTGSTRKETRFGEYILGQTLGEGEFGKVKLGWRRDGGVQVAIKLIRRDSLSPHPNRLSKIHREISILRTLSHPNIVRLHEMVETERHIGIILEYASGGELFDFILNHRFLKDPPACRLFAQLVSGVGYLHKKGIVHRDLKLENLLLDRNRNIIITDFGFANVFDPNDELGELEDRLEEPELLKELEKGVPNTPDRRVGPEASLLNILGPGQVRRRGDLMATSCGSPCYAAPELVVSDGLYTGRKVDVWSCGVILYAMLAGYLPFDDDPANPEGDNINLLYKYIVSTPLTFPEYVSPHARDLLRRILVPDPRKRADLFEVARHSWLSPFSNVVSMITSSTINSKQAETVTINEPTPGDGRPALARAASVREPSSTTSHPHTIATGAMGQRHHAHEFVPQTTQPKSRVDQKRQTVQVEYVEPRQQTKRGSSVDPDQQGPNDTPEADEADAAAPAPIVPTSKHHDNLVRAATTAGTPSRHARTTSSTEQQKGKEREVLQVGESKSSRNRPASYAYQTPSRAPASSDGTTSKQPSRRTSKDKSGPPVTGKPFTTGEAGTTSARPTTASSLGNSNRMPSRGSSYSRPVPVAPSLAANNVQGKIIATPKGGKPYTISNPIPHPDNSEAIGSSEMGKPSTAVLPAKYTTRPSTQPEAPVKGHKRANTVGGGAGGEPGRFLGKFMGSSEKPEISPRPVMTAAGEPRQSLDQGARPSKHDKTNGKSRRFSLLPTSFSLKSISGSGHMRRPSRTSGLSGNRFAPAEPQTSSQPQLGVPHTAGRDESIQTGSETSLAVESAPASAAGGRFERESVDIEGGNGVSRRPTVLQKNRKFTEGEVSGTGGSTGPARRVMDFFRRRGVVRSKGEV</sequence>
<dbReference type="AlphaFoldDB" id="A0A3N4KWD7"/>
<dbReference type="InterPro" id="IPR000719">
    <property type="entry name" value="Prot_kinase_dom"/>
</dbReference>
<evidence type="ECO:0000256" key="3">
    <source>
        <dbReference type="ARBA" id="ARBA00022741"/>
    </source>
</evidence>
<keyword evidence="3 6" id="KW-0547">Nucleotide-binding</keyword>
<keyword evidence="5 6" id="KW-0067">ATP-binding</keyword>
<feature type="compositionally biased region" description="Pro residues" evidence="7">
    <location>
        <begin position="12"/>
        <end position="30"/>
    </location>
</feature>
<organism evidence="9 10">
    <name type="scientific">Morchella conica CCBAS932</name>
    <dbReference type="NCBI Taxonomy" id="1392247"/>
    <lineage>
        <taxon>Eukaryota</taxon>
        <taxon>Fungi</taxon>
        <taxon>Dikarya</taxon>
        <taxon>Ascomycota</taxon>
        <taxon>Pezizomycotina</taxon>
        <taxon>Pezizomycetes</taxon>
        <taxon>Pezizales</taxon>
        <taxon>Morchellaceae</taxon>
        <taxon>Morchella</taxon>
    </lineage>
</organism>
<evidence type="ECO:0000256" key="1">
    <source>
        <dbReference type="ARBA" id="ARBA00022527"/>
    </source>
</evidence>
<evidence type="ECO:0000256" key="5">
    <source>
        <dbReference type="ARBA" id="ARBA00022840"/>
    </source>
</evidence>
<keyword evidence="4 9" id="KW-0418">Kinase</keyword>
<dbReference type="Gene3D" id="1.10.510.10">
    <property type="entry name" value="Transferase(Phosphotransferase) domain 1"/>
    <property type="match status" value="2"/>
</dbReference>
<dbReference type="OrthoDB" id="193931at2759"/>
<protein>
    <submittedName>
        <fullName evidence="9">Pkinase-domain-containing protein</fullName>
    </submittedName>
</protein>
<gene>
    <name evidence="9" type="ORF">P167DRAFT_573035</name>
</gene>
<dbReference type="GO" id="GO:0005524">
    <property type="term" value="F:ATP binding"/>
    <property type="evidence" value="ECO:0007669"/>
    <property type="project" value="UniProtKB-UniRule"/>
</dbReference>
<dbReference type="PROSITE" id="PS00107">
    <property type="entry name" value="PROTEIN_KINASE_ATP"/>
    <property type="match status" value="1"/>
</dbReference>
<feature type="region of interest" description="Disordered" evidence="7">
    <location>
        <begin position="1"/>
        <end position="222"/>
    </location>
</feature>
<name>A0A3N4KWD7_9PEZI</name>
<dbReference type="SUPFAM" id="SSF56112">
    <property type="entry name" value="Protein kinase-like (PK-like)"/>
    <property type="match status" value="1"/>
</dbReference>
<feature type="compositionally biased region" description="Polar residues" evidence="7">
    <location>
        <begin position="936"/>
        <end position="947"/>
    </location>
</feature>
<dbReference type="PROSITE" id="PS00108">
    <property type="entry name" value="PROTEIN_KINASE_ST"/>
    <property type="match status" value="1"/>
</dbReference>
<keyword evidence="1" id="KW-0723">Serine/threonine-protein kinase</keyword>
<feature type="compositionally biased region" description="Polar residues" evidence="7">
    <location>
        <begin position="139"/>
        <end position="166"/>
    </location>
</feature>
<dbReference type="PANTHER" id="PTHR24346">
    <property type="entry name" value="MAP/MICROTUBULE AFFINITY-REGULATING KINASE"/>
    <property type="match status" value="1"/>
</dbReference>
<feature type="compositionally biased region" description="Low complexity" evidence="7">
    <location>
        <begin position="1"/>
        <end position="11"/>
    </location>
</feature>
<feature type="domain" description="Protein kinase" evidence="8">
    <location>
        <begin position="227"/>
        <end position="538"/>
    </location>
</feature>
<dbReference type="FunFam" id="3.30.200.20:FF:000003">
    <property type="entry name" value="Non-specific serine/threonine protein kinase"/>
    <property type="match status" value="1"/>
</dbReference>
<evidence type="ECO:0000313" key="9">
    <source>
        <dbReference type="EMBL" id="RPB13729.1"/>
    </source>
</evidence>
<keyword evidence="2" id="KW-0808">Transferase</keyword>
<accession>A0A3N4KWD7</accession>
<dbReference type="PANTHER" id="PTHR24346:SF110">
    <property type="entry name" value="NON-SPECIFIC SERINE_THREONINE PROTEIN KINASE"/>
    <property type="match status" value="1"/>
</dbReference>
<dbReference type="Proteomes" id="UP000277580">
    <property type="component" value="Unassembled WGS sequence"/>
</dbReference>
<dbReference type="SMART" id="SM00220">
    <property type="entry name" value="S_TKc"/>
    <property type="match status" value="1"/>
</dbReference>
<feature type="compositionally biased region" description="Polar residues" evidence="7">
    <location>
        <begin position="765"/>
        <end position="793"/>
    </location>
</feature>
<evidence type="ECO:0000256" key="6">
    <source>
        <dbReference type="PROSITE-ProRule" id="PRU10141"/>
    </source>
</evidence>
<feature type="compositionally biased region" description="Polar residues" evidence="7">
    <location>
        <begin position="990"/>
        <end position="999"/>
    </location>
</feature>
<dbReference type="GO" id="GO:0004674">
    <property type="term" value="F:protein serine/threonine kinase activity"/>
    <property type="evidence" value="ECO:0007669"/>
    <property type="project" value="UniProtKB-KW"/>
</dbReference>
<feature type="compositionally biased region" description="Polar residues" evidence="7">
    <location>
        <begin position="638"/>
        <end position="651"/>
    </location>
</feature>
<evidence type="ECO:0000256" key="2">
    <source>
        <dbReference type="ARBA" id="ARBA00022679"/>
    </source>
</evidence>
<feature type="binding site" evidence="6">
    <location>
        <position position="256"/>
    </location>
    <ligand>
        <name>ATP</name>
        <dbReference type="ChEBI" id="CHEBI:30616"/>
    </ligand>
</feature>
<dbReference type="EMBL" id="ML119121">
    <property type="protein sequence ID" value="RPB13729.1"/>
    <property type="molecule type" value="Genomic_DNA"/>
</dbReference>
<feature type="compositionally biased region" description="Polar residues" evidence="7">
    <location>
        <begin position="34"/>
        <end position="67"/>
    </location>
</feature>
<keyword evidence="10" id="KW-1185">Reference proteome</keyword>
<reference evidence="9 10" key="1">
    <citation type="journal article" date="2018" name="Nat. Ecol. Evol.">
        <title>Pezizomycetes genomes reveal the molecular basis of ectomycorrhizal truffle lifestyle.</title>
        <authorList>
            <person name="Murat C."/>
            <person name="Payen T."/>
            <person name="Noel B."/>
            <person name="Kuo A."/>
            <person name="Morin E."/>
            <person name="Chen J."/>
            <person name="Kohler A."/>
            <person name="Krizsan K."/>
            <person name="Balestrini R."/>
            <person name="Da Silva C."/>
            <person name="Montanini B."/>
            <person name="Hainaut M."/>
            <person name="Levati E."/>
            <person name="Barry K.W."/>
            <person name="Belfiori B."/>
            <person name="Cichocki N."/>
            <person name="Clum A."/>
            <person name="Dockter R.B."/>
            <person name="Fauchery L."/>
            <person name="Guy J."/>
            <person name="Iotti M."/>
            <person name="Le Tacon F."/>
            <person name="Lindquist E.A."/>
            <person name="Lipzen A."/>
            <person name="Malagnac F."/>
            <person name="Mello A."/>
            <person name="Molinier V."/>
            <person name="Miyauchi S."/>
            <person name="Poulain J."/>
            <person name="Riccioni C."/>
            <person name="Rubini A."/>
            <person name="Sitrit Y."/>
            <person name="Splivallo R."/>
            <person name="Traeger S."/>
            <person name="Wang M."/>
            <person name="Zifcakova L."/>
            <person name="Wipf D."/>
            <person name="Zambonelli A."/>
            <person name="Paolocci F."/>
            <person name="Nowrousian M."/>
            <person name="Ottonello S."/>
            <person name="Baldrian P."/>
            <person name="Spatafora J.W."/>
            <person name="Henrissat B."/>
            <person name="Nagy L.G."/>
            <person name="Aury J.M."/>
            <person name="Wincker P."/>
            <person name="Grigoriev I.V."/>
            <person name="Bonfante P."/>
            <person name="Martin F.M."/>
        </authorList>
    </citation>
    <scope>NUCLEOTIDE SEQUENCE [LARGE SCALE GENOMIC DNA]</scope>
    <source>
        <strain evidence="9 10">CCBAS932</strain>
    </source>
</reference>